<evidence type="ECO:0000313" key="2">
    <source>
        <dbReference type="Proteomes" id="UP000541444"/>
    </source>
</evidence>
<protein>
    <submittedName>
        <fullName evidence="1">Uncharacterized protein</fullName>
    </submittedName>
</protein>
<keyword evidence="2" id="KW-1185">Reference proteome</keyword>
<evidence type="ECO:0000313" key="1">
    <source>
        <dbReference type="EMBL" id="KAF6167202.1"/>
    </source>
</evidence>
<gene>
    <name evidence="1" type="ORF">GIB67_029840</name>
</gene>
<dbReference type="AlphaFoldDB" id="A0A7J7NJR8"/>
<name>A0A7J7NJR8_9MAGN</name>
<organism evidence="1 2">
    <name type="scientific">Kingdonia uniflora</name>
    <dbReference type="NCBI Taxonomy" id="39325"/>
    <lineage>
        <taxon>Eukaryota</taxon>
        <taxon>Viridiplantae</taxon>
        <taxon>Streptophyta</taxon>
        <taxon>Embryophyta</taxon>
        <taxon>Tracheophyta</taxon>
        <taxon>Spermatophyta</taxon>
        <taxon>Magnoliopsida</taxon>
        <taxon>Ranunculales</taxon>
        <taxon>Circaeasteraceae</taxon>
        <taxon>Kingdonia</taxon>
    </lineage>
</organism>
<dbReference type="EMBL" id="JACGCM010000764">
    <property type="protein sequence ID" value="KAF6167202.1"/>
    <property type="molecule type" value="Genomic_DNA"/>
</dbReference>
<sequence length="81" mass="8601">MDQGSRGKTPANTLQGGKAIAGVKVVATMAAHIVEGGCILAFWTARIWTPVSCVLSERDYACTSITVNCEWCISRVVEAEA</sequence>
<proteinExistence type="predicted"/>
<reference evidence="1 2" key="1">
    <citation type="journal article" date="2020" name="IScience">
        <title>Genome Sequencing of the Endangered Kingdonia uniflora (Circaeasteraceae, Ranunculales) Reveals Potential Mechanisms of Evolutionary Specialization.</title>
        <authorList>
            <person name="Sun Y."/>
            <person name="Deng T."/>
            <person name="Zhang A."/>
            <person name="Moore M.J."/>
            <person name="Landis J.B."/>
            <person name="Lin N."/>
            <person name="Zhang H."/>
            <person name="Zhang X."/>
            <person name="Huang J."/>
            <person name="Zhang X."/>
            <person name="Sun H."/>
            <person name="Wang H."/>
        </authorList>
    </citation>
    <scope>NUCLEOTIDE SEQUENCE [LARGE SCALE GENOMIC DNA]</scope>
    <source>
        <strain evidence="1">TB1705</strain>
        <tissue evidence="1">Leaf</tissue>
    </source>
</reference>
<comment type="caution">
    <text evidence="1">The sequence shown here is derived from an EMBL/GenBank/DDBJ whole genome shotgun (WGS) entry which is preliminary data.</text>
</comment>
<accession>A0A7J7NJR8</accession>
<dbReference type="Proteomes" id="UP000541444">
    <property type="component" value="Unassembled WGS sequence"/>
</dbReference>